<evidence type="ECO:0000313" key="3">
    <source>
        <dbReference type="Proteomes" id="UP000489600"/>
    </source>
</evidence>
<comment type="caution">
    <text evidence="2">The sequence shown here is derived from an EMBL/GenBank/DDBJ whole genome shotgun (WGS) entry which is preliminary data.</text>
</comment>
<dbReference type="Proteomes" id="UP000489600">
    <property type="component" value="Unassembled WGS sequence"/>
</dbReference>
<evidence type="ECO:0000313" key="2">
    <source>
        <dbReference type="EMBL" id="VVA95470.1"/>
    </source>
</evidence>
<proteinExistence type="predicted"/>
<organism evidence="2 3">
    <name type="scientific">Arabis nemorensis</name>
    <dbReference type="NCBI Taxonomy" id="586526"/>
    <lineage>
        <taxon>Eukaryota</taxon>
        <taxon>Viridiplantae</taxon>
        <taxon>Streptophyta</taxon>
        <taxon>Embryophyta</taxon>
        <taxon>Tracheophyta</taxon>
        <taxon>Spermatophyta</taxon>
        <taxon>Magnoliopsida</taxon>
        <taxon>eudicotyledons</taxon>
        <taxon>Gunneridae</taxon>
        <taxon>Pentapetalae</taxon>
        <taxon>rosids</taxon>
        <taxon>malvids</taxon>
        <taxon>Brassicales</taxon>
        <taxon>Brassicaceae</taxon>
        <taxon>Arabideae</taxon>
        <taxon>Arabis</taxon>
    </lineage>
</organism>
<dbReference type="EMBL" id="CABITT030000002">
    <property type="protein sequence ID" value="VVA95470.1"/>
    <property type="molecule type" value="Genomic_DNA"/>
</dbReference>
<sequence>MKREELANSKIAVCLVGGARQFELTGPSIIEKILKVYPNADLFINSPLDQNSFKLWLLKDAPRLAWIRIFEPKPIAETAPVVRVLTPMHSPNGMQVYYYFNSF</sequence>
<gene>
    <name evidence="2" type="ORF">ANE_LOCUS5915</name>
</gene>
<dbReference type="InterPro" id="IPR056698">
    <property type="entry name" value="DUF7796"/>
</dbReference>
<feature type="domain" description="DUF7796" evidence="1">
    <location>
        <begin position="7"/>
        <end position="101"/>
    </location>
</feature>
<dbReference type="AlphaFoldDB" id="A0A565B2C6"/>
<protein>
    <recommendedName>
        <fullName evidence="1">DUF7796 domain-containing protein</fullName>
    </recommendedName>
</protein>
<name>A0A565B2C6_9BRAS</name>
<accession>A0A565B2C6</accession>
<keyword evidence="3" id="KW-1185">Reference proteome</keyword>
<dbReference type="Pfam" id="PF25072">
    <property type="entry name" value="DUF7796"/>
    <property type="match status" value="1"/>
</dbReference>
<dbReference type="PANTHER" id="PTHR35112:SF1">
    <property type="entry name" value="RING_FYVE_PHD ZINC FINGER SUPERFAMILY PROTEIN"/>
    <property type="match status" value="1"/>
</dbReference>
<reference evidence="2" key="1">
    <citation type="submission" date="2019-07" db="EMBL/GenBank/DDBJ databases">
        <authorList>
            <person name="Dittberner H."/>
        </authorList>
    </citation>
    <scope>NUCLEOTIDE SEQUENCE [LARGE SCALE GENOMIC DNA]</scope>
</reference>
<dbReference type="PANTHER" id="PTHR35112">
    <property type="entry name" value="OS08G0360500 PROTEIN"/>
    <property type="match status" value="1"/>
</dbReference>
<evidence type="ECO:0000259" key="1">
    <source>
        <dbReference type="Pfam" id="PF25072"/>
    </source>
</evidence>
<dbReference type="OrthoDB" id="786436at2759"/>